<evidence type="ECO:0000313" key="1">
    <source>
        <dbReference type="EMBL" id="MCP2160791.1"/>
    </source>
</evidence>
<name>A0ABT1H0M1_9NOCA</name>
<reference evidence="1 2" key="1">
    <citation type="submission" date="2022-06" db="EMBL/GenBank/DDBJ databases">
        <title>Genomic Encyclopedia of Archaeal and Bacterial Type Strains, Phase II (KMG-II): from individual species to whole genera.</title>
        <authorList>
            <person name="Goeker M."/>
        </authorList>
    </citation>
    <scope>NUCLEOTIDE SEQUENCE [LARGE SCALE GENOMIC DNA]</scope>
    <source>
        <strain evidence="1 2">DSM 45037</strain>
    </source>
</reference>
<dbReference type="Gene3D" id="1.10.287.1060">
    <property type="entry name" value="ESAT-6-like"/>
    <property type="match status" value="1"/>
</dbReference>
<organism evidence="1 2">
    <name type="scientific">Williamsia serinedens</name>
    <dbReference type="NCBI Taxonomy" id="391736"/>
    <lineage>
        <taxon>Bacteria</taxon>
        <taxon>Bacillati</taxon>
        <taxon>Actinomycetota</taxon>
        <taxon>Actinomycetes</taxon>
        <taxon>Mycobacteriales</taxon>
        <taxon>Nocardiaceae</taxon>
        <taxon>Williamsia</taxon>
    </lineage>
</organism>
<keyword evidence="2" id="KW-1185">Reference proteome</keyword>
<evidence type="ECO:0000313" key="2">
    <source>
        <dbReference type="Proteomes" id="UP001205740"/>
    </source>
</evidence>
<dbReference type="SUPFAM" id="SSF140453">
    <property type="entry name" value="EsxAB dimer-like"/>
    <property type="match status" value="1"/>
</dbReference>
<dbReference type="InterPro" id="IPR022536">
    <property type="entry name" value="EspC"/>
</dbReference>
<dbReference type="Pfam" id="PF10824">
    <property type="entry name" value="T7SS_ESX_EspC"/>
    <property type="match status" value="1"/>
</dbReference>
<dbReference type="RefSeq" id="WP_253654600.1">
    <property type="nucleotide sequence ID" value="NZ_BAAAOE010000003.1"/>
</dbReference>
<dbReference type="InterPro" id="IPR036689">
    <property type="entry name" value="ESAT-6-like_sf"/>
</dbReference>
<proteinExistence type="predicted"/>
<gene>
    <name evidence="1" type="ORF">LX12_001978</name>
</gene>
<accession>A0ABT1H0M1</accession>
<sequence length="108" mass="11775">MPDDLHVEPASLRHVGRQLNQGAEEGREAFTRQHGQLTAAAAGLFDRSRSALESKADAWRTRAAELTDRVDEHGTHLHTSAALYESTDGENRTAIHHVGDAPSLNLKA</sequence>
<protein>
    <submittedName>
        <fullName evidence="1">Excreted virulence factor EspC, type VII ESX diderm</fullName>
    </submittedName>
</protein>
<dbReference type="Proteomes" id="UP001205740">
    <property type="component" value="Unassembled WGS sequence"/>
</dbReference>
<dbReference type="EMBL" id="JAMTCG010000003">
    <property type="protein sequence ID" value="MCP2160791.1"/>
    <property type="molecule type" value="Genomic_DNA"/>
</dbReference>
<comment type="caution">
    <text evidence="1">The sequence shown here is derived from an EMBL/GenBank/DDBJ whole genome shotgun (WGS) entry which is preliminary data.</text>
</comment>